<keyword evidence="2" id="KW-1185">Reference proteome</keyword>
<reference evidence="1 2" key="1">
    <citation type="journal article" date="2019" name="Emerg. Microbes Infect.">
        <title>Comprehensive subspecies identification of 175 nontuberculous mycobacteria species based on 7547 genomic profiles.</title>
        <authorList>
            <person name="Matsumoto Y."/>
            <person name="Kinjo T."/>
            <person name="Motooka D."/>
            <person name="Nabeya D."/>
            <person name="Jung N."/>
            <person name="Uechi K."/>
            <person name="Horii T."/>
            <person name="Iida T."/>
            <person name="Fujita J."/>
            <person name="Nakamura S."/>
        </authorList>
    </citation>
    <scope>NUCLEOTIDE SEQUENCE [LARGE SCALE GENOMIC DNA]</scope>
    <source>
        <strain evidence="1 2">JCM 15296</strain>
    </source>
</reference>
<dbReference type="Proteomes" id="UP000465609">
    <property type="component" value="Chromosome"/>
</dbReference>
<dbReference type="EMBL" id="AP022577">
    <property type="protein sequence ID" value="BBX88041.1"/>
    <property type="molecule type" value="Genomic_DNA"/>
</dbReference>
<protein>
    <submittedName>
        <fullName evidence="1">Uncharacterized protein</fullName>
    </submittedName>
</protein>
<gene>
    <name evidence="1" type="ORF">MAUB_59140</name>
</gene>
<organism evidence="1 2">
    <name type="scientific">Mycolicibacterium aubagnense</name>
    <dbReference type="NCBI Taxonomy" id="319707"/>
    <lineage>
        <taxon>Bacteria</taxon>
        <taxon>Bacillati</taxon>
        <taxon>Actinomycetota</taxon>
        <taxon>Actinomycetes</taxon>
        <taxon>Mycobacteriales</taxon>
        <taxon>Mycobacteriaceae</taxon>
        <taxon>Mycolicibacterium</taxon>
    </lineage>
</organism>
<accession>A0ABN5Z4B0</accession>
<name>A0ABN5Z4B0_9MYCO</name>
<evidence type="ECO:0000313" key="2">
    <source>
        <dbReference type="Proteomes" id="UP000465609"/>
    </source>
</evidence>
<evidence type="ECO:0000313" key="1">
    <source>
        <dbReference type="EMBL" id="BBX88041.1"/>
    </source>
</evidence>
<proteinExistence type="predicted"/>
<sequence>MDRTVRLVRDRVEYQAADVHFGGRGAADFESIFGRRLSAPGPWWRFRVRPTGRKKMLAAMTAPLPMAAG</sequence>